<reference evidence="1 2" key="1">
    <citation type="submission" date="2019-09" db="EMBL/GenBank/DDBJ databases">
        <title>YIM 132180 draft genome.</title>
        <authorList>
            <person name="Zhang K."/>
        </authorList>
    </citation>
    <scope>NUCLEOTIDE SEQUENCE [LARGE SCALE GENOMIC DNA]</scope>
    <source>
        <strain evidence="1 2">YIM 132180</strain>
    </source>
</reference>
<dbReference type="InterPro" id="IPR011122">
    <property type="entry name" value="WavE"/>
</dbReference>
<gene>
    <name evidence="1" type="ORF">F6X38_22375</name>
</gene>
<dbReference type="RefSeq" id="WP_150973808.1">
    <property type="nucleotide sequence ID" value="NZ_VZDO01000027.1"/>
</dbReference>
<name>A0A7V7TXS0_9HYPH</name>
<comment type="caution">
    <text evidence="1">The sequence shown here is derived from an EMBL/GenBank/DDBJ whole genome shotgun (WGS) entry which is preliminary data.</text>
</comment>
<dbReference type="Proteomes" id="UP000432089">
    <property type="component" value="Unassembled WGS sequence"/>
</dbReference>
<accession>A0A7V7TXS0</accession>
<evidence type="ECO:0000313" key="1">
    <source>
        <dbReference type="EMBL" id="KAB0676011.1"/>
    </source>
</evidence>
<evidence type="ECO:0008006" key="3">
    <source>
        <dbReference type="Google" id="ProtNLM"/>
    </source>
</evidence>
<dbReference type="EMBL" id="VZDO01000027">
    <property type="protein sequence ID" value="KAB0676011.1"/>
    <property type="molecule type" value="Genomic_DNA"/>
</dbReference>
<organism evidence="1 2">
    <name type="scientific">Plantimonas leprariae</name>
    <dbReference type="NCBI Taxonomy" id="2615207"/>
    <lineage>
        <taxon>Bacteria</taxon>
        <taxon>Pseudomonadati</taxon>
        <taxon>Pseudomonadota</taxon>
        <taxon>Alphaproteobacteria</taxon>
        <taxon>Hyphomicrobiales</taxon>
        <taxon>Aurantimonadaceae</taxon>
        <taxon>Plantimonas</taxon>
    </lineage>
</organism>
<keyword evidence="2" id="KW-1185">Reference proteome</keyword>
<dbReference type="AlphaFoldDB" id="A0A7V7TXS0"/>
<evidence type="ECO:0000313" key="2">
    <source>
        <dbReference type="Proteomes" id="UP000432089"/>
    </source>
</evidence>
<sequence>MSIENSDVTIVMQGGLAVGWDVAYSAAHLRTVMPGARIVLATQKAAAKGYERTDAFDEVVLTDDPGALPPVKLIGAPHNINRQILSSRAGLAVVTTPYAMKLRTDAYLLSRKAVDLWSRWGEGGRGDRAKGKGRILVINLFTLNPGFDERLPWHVSDMFQFGRTEDLRAFWNAPPMDFGTNVHYETHPFAEGSLPREREFRSRFATEQWLTLGWLYGEPSRFPIRFHNDVSLAMVRQFEADLTDNFVVAHPTDIDLEMPKHRYVYGSRYFNTICYSFEDWKRLAFERCGLTGDDVGWTRWPRTERDKRLFVEARQRLRFLGRFGWARRLHEIIG</sequence>
<proteinExistence type="predicted"/>
<dbReference type="Pfam" id="PF07507">
    <property type="entry name" value="WavE"/>
    <property type="match status" value="1"/>
</dbReference>
<protein>
    <recommendedName>
        <fullName evidence="3">WavE lipopolysaccharide synthesis</fullName>
    </recommendedName>
</protein>